<dbReference type="SUPFAM" id="SSF63992">
    <property type="entry name" value="Dipeptide transport protein"/>
    <property type="match status" value="1"/>
</dbReference>
<keyword evidence="2" id="KW-0479">Metal-binding</keyword>
<feature type="active site" description="Nucleophile" evidence="1">
    <location>
        <position position="125"/>
    </location>
</feature>
<gene>
    <name evidence="3" type="ORF">AVDCRST_MAG19-4024</name>
</gene>
<proteinExistence type="predicted"/>
<keyword evidence="3" id="KW-0031">Aminopeptidase</keyword>
<dbReference type="PIRSF" id="PIRSF015853">
    <property type="entry name" value="Pep_DppA"/>
    <property type="match status" value="1"/>
</dbReference>
<accession>A0A6J4VS37</accession>
<dbReference type="GO" id="GO:0046872">
    <property type="term" value="F:metal ion binding"/>
    <property type="evidence" value="ECO:0007669"/>
    <property type="project" value="UniProtKB-KW"/>
</dbReference>
<protein>
    <submittedName>
        <fullName evidence="3">D-aminopeptidase dipeptide-binding protein DppA</fullName>
        <ecNumber evidence="3">3.4.11.-</ecNumber>
    </submittedName>
</protein>
<evidence type="ECO:0000313" key="3">
    <source>
        <dbReference type="EMBL" id="CAA9581649.1"/>
    </source>
</evidence>
<dbReference type="InterPro" id="IPR036177">
    <property type="entry name" value="Peptidase_M55_sf"/>
</dbReference>
<name>A0A6J4VS37_9BACT</name>
<feature type="binding site" evidence="2">
    <location>
        <position position="143"/>
    </location>
    <ligand>
        <name>Zn(2+)</name>
        <dbReference type="ChEBI" id="CHEBI:29105"/>
        <label>2</label>
    </ligand>
</feature>
<dbReference type="Gene3D" id="3.30.1360.130">
    <property type="entry name" value="Dipeptide transport protein"/>
    <property type="match status" value="1"/>
</dbReference>
<dbReference type="InterPro" id="IPR027476">
    <property type="entry name" value="DppA_N"/>
</dbReference>
<evidence type="ECO:0000256" key="2">
    <source>
        <dbReference type="PIRSR" id="PIRSR015853-2"/>
    </source>
</evidence>
<feature type="binding site" evidence="2">
    <location>
        <position position="113"/>
    </location>
    <ligand>
        <name>Zn(2+)</name>
        <dbReference type="ChEBI" id="CHEBI:29105"/>
        <label>2</label>
    </ligand>
</feature>
<keyword evidence="2" id="KW-0862">Zinc</keyword>
<dbReference type="EC" id="3.4.11.-" evidence="3"/>
<feature type="binding site" evidence="2">
    <location>
        <position position="8"/>
    </location>
    <ligand>
        <name>Zn(2+)</name>
        <dbReference type="ChEBI" id="CHEBI:29105"/>
        <label>2</label>
    </ligand>
</feature>
<evidence type="ECO:0000256" key="1">
    <source>
        <dbReference type="PIRSR" id="PIRSR015853-1"/>
    </source>
</evidence>
<feature type="binding site" evidence="2">
    <location>
        <position position="10"/>
    </location>
    <ligand>
        <name>Zn(2+)</name>
        <dbReference type="ChEBI" id="CHEBI:29105"/>
        <label>1</label>
    </ligand>
</feature>
<reference evidence="3" key="1">
    <citation type="submission" date="2020-02" db="EMBL/GenBank/DDBJ databases">
        <authorList>
            <person name="Meier V. D."/>
        </authorList>
    </citation>
    <scope>NUCLEOTIDE SEQUENCE</scope>
    <source>
        <strain evidence="3">AVDCRST_MAG19</strain>
    </source>
</reference>
<dbReference type="Pfam" id="PF04951">
    <property type="entry name" value="Peptidase_M55"/>
    <property type="match status" value="1"/>
</dbReference>
<dbReference type="GO" id="GO:0004177">
    <property type="term" value="F:aminopeptidase activity"/>
    <property type="evidence" value="ECO:0007669"/>
    <property type="project" value="UniProtKB-KW"/>
</dbReference>
<keyword evidence="3" id="KW-0378">Hydrolase</keyword>
<sequence>MKVVISADMEGTCGVTSWVQVMPPEYGDGPSSTAEYERARARMTSEVNAAIAGALAGGADEVIVNDSHDGMRNLLPEQLHRGCRFITGNDKPLGMAQGVDLPGVGALFFTGYHAKAGTPGAPLAHTWTGWVQDVRLDGRSVGEFGINAAVAGHFGVPVVFVTGDDRAVAQTRDLLGESVVGVAVKEGYSTFAALHLHPEEAQDRIRAGAEEATRRAGDARPWPLPVGCRVEVELDHQTRADQAAYVPSVERAGERAVAYVPADGLDFVRTFRAVIKAASVRMSP</sequence>
<dbReference type="EMBL" id="CADCWL010000226">
    <property type="protein sequence ID" value="CAA9581649.1"/>
    <property type="molecule type" value="Genomic_DNA"/>
</dbReference>
<dbReference type="AlphaFoldDB" id="A0A6J4VS37"/>
<feature type="binding site" evidence="2">
    <location>
        <position position="68"/>
    </location>
    <ligand>
        <name>Zn(2+)</name>
        <dbReference type="ChEBI" id="CHEBI:29105"/>
        <label>2</label>
    </ligand>
</feature>
<feature type="binding site" evidence="2">
    <location>
        <position position="8"/>
    </location>
    <ligand>
        <name>Zn(2+)</name>
        <dbReference type="ChEBI" id="CHEBI:29105"/>
        <label>1</label>
    </ligand>
</feature>
<dbReference type="Gene3D" id="3.40.50.10780">
    <property type="entry name" value="Dipeptide transport protein"/>
    <property type="match status" value="1"/>
</dbReference>
<dbReference type="CDD" id="cd08663">
    <property type="entry name" value="DAP_dppA_1"/>
    <property type="match status" value="1"/>
</dbReference>
<dbReference type="InterPro" id="IPR007035">
    <property type="entry name" value="Peptidase_M55"/>
</dbReference>
<organism evidence="3">
    <name type="scientific">uncultured Thermomicrobiales bacterium</name>
    <dbReference type="NCBI Taxonomy" id="1645740"/>
    <lineage>
        <taxon>Bacteria</taxon>
        <taxon>Pseudomonadati</taxon>
        <taxon>Thermomicrobiota</taxon>
        <taxon>Thermomicrobia</taxon>
        <taxon>Thermomicrobiales</taxon>
        <taxon>environmental samples</taxon>
    </lineage>
</organism>
<keyword evidence="3" id="KW-0645">Protease</keyword>